<comment type="caution">
    <text evidence="3">The sequence shown here is derived from an EMBL/GenBank/DDBJ whole genome shotgun (WGS) entry which is preliminary data.</text>
</comment>
<dbReference type="InterPro" id="IPR006094">
    <property type="entry name" value="Oxid_FAD_bind_N"/>
</dbReference>
<feature type="domain" description="FAD-binding PCMH-type" evidence="2">
    <location>
        <begin position="18"/>
        <end position="189"/>
    </location>
</feature>
<reference evidence="3" key="2">
    <citation type="journal article" date="2022" name="BMC Genomics">
        <title>Comparative genome analysis of mycobacteria focusing on tRNA and non-coding RNA.</title>
        <authorList>
            <person name="Behra P.R.K."/>
            <person name="Pettersson B.M.F."/>
            <person name="Ramesh M."/>
            <person name="Das S."/>
            <person name="Dasgupta S."/>
            <person name="Kirsebom L.A."/>
        </authorList>
    </citation>
    <scope>NUCLEOTIDE SEQUENCE</scope>
    <source>
        <strain evidence="3">DSM 44615</strain>
    </source>
</reference>
<dbReference type="PROSITE" id="PS51387">
    <property type="entry name" value="FAD_PCMH"/>
    <property type="match status" value="1"/>
</dbReference>
<name>A0A9X2YQW9_9MYCO</name>
<proteinExistence type="predicted"/>
<reference evidence="3" key="1">
    <citation type="submission" date="2020-07" db="EMBL/GenBank/DDBJ databases">
        <authorList>
            <person name="Pettersson B.M.F."/>
            <person name="Behra P.R.K."/>
            <person name="Ramesh M."/>
            <person name="Das S."/>
            <person name="Dasgupta S."/>
            <person name="Kirsebom L.A."/>
        </authorList>
    </citation>
    <scope>NUCLEOTIDE SEQUENCE</scope>
    <source>
        <strain evidence="3">DSM 44615</strain>
    </source>
</reference>
<evidence type="ECO:0000313" key="3">
    <source>
        <dbReference type="EMBL" id="MCV7172730.1"/>
    </source>
</evidence>
<dbReference type="PANTHER" id="PTHR43762:SF1">
    <property type="entry name" value="D-ARABINONO-1,4-LACTONE OXIDASE"/>
    <property type="match status" value="1"/>
</dbReference>
<dbReference type="Gene3D" id="1.10.45.10">
    <property type="entry name" value="Vanillyl-alcohol Oxidase, Chain A, domain 4"/>
    <property type="match status" value="1"/>
</dbReference>
<dbReference type="EMBL" id="JACKSJ010000201">
    <property type="protein sequence ID" value="MCV7172730.1"/>
    <property type="molecule type" value="Genomic_DNA"/>
</dbReference>
<dbReference type="InterPro" id="IPR010031">
    <property type="entry name" value="FAD_lactone_oxidase-like"/>
</dbReference>
<dbReference type="GO" id="GO:0016020">
    <property type="term" value="C:membrane"/>
    <property type="evidence" value="ECO:0007669"/>
    <property type="project" value="InterPro"/>
</dbReference>
<dbReference type="InterPro" id="IPR016167">
    <property type="entry name" value="FAD-bd_PCMH_sub1"/>
</dbReference>
<protein>
    <submittedName>
        <fullName evidence="3">FAD-binding oxidoreductase</fullName>
    </submittedName>
</protein>
<dbReference type="Pfam" id="PF01565">
    <property type="entry name" value="FAD_binding_4"/>
    <property type="match status" value="1"/>
</dbReference>
<dbReference type="PANTHER" id="PTHR43762">
    <property type="entry name" value="L-GULONOLACTONE OXIDASE"/>
    <property type="match status" value="1"/>
</dbReference>
<dbReference type="Gene3D" id="3.30.43.10">
    <property type="entry name" value="Uridine Diphospho-n-acetylenolpyruvylglucosamine Reductase, domain 2"/>
    <property type="match status" value="1"/>
</dbReference>
<dbReference type="GO" id="GO:0071949">
    <property type="term" value="F:FAD binding"/>
    <property type="evidence" value="ECO:0007669"/>
    <property type="project" value="InterPro"/>
</dbReference>
<dbReference type="Proteomes" id="UP001140293">
    <property type="component" value="Unassembled WGS sequence"/>
</dbReference>
<dbReference type="InterPro" id="IPR036318">
    <property type="entry name" value="FAD-bd_PCMH-like_sf"/>
</dbReference>
<dbReference type="InterPro" id="IPR016169">
    <property type="entry name" value="FAD-bd_PCMH_sub2"/>
</dbReference>
<evidence type="ECO:0000256" key="1">
    <source>
        <dbReference type="ARBA" id="ARBA00023002"/>
    </source>
</evidence>
<dbReference type="Gene3D" id="3.30.465.10">
    <property type="match status" value="1"/>
</dbReference>
<dbReference type="InterPro" id="IPR016171">
    <property type="entry name" value="Vanillyl_alc_oxidase_C-sub2"/>
</dbReference>
<dbReference type="InterPro" id="IPR007173">
    <property type="entry name" value="ALO_C"/>
</dbReference>
<dbReference type="RefSeq" id="WP_264014899.1">
    <property type="nucleotide sequence ID" value="NZ_JACKSJ010000201.1"/>
</dbReference>
<dbReference type="AlphaFoldDB" id="A0A9X2YQW9"/>
<dbReference type="Pfam" id="PF04030">
    <property type="entry name" value="ALO"/>
    <property type="match status" value="1"/>
</dbReference>
<keyword evidence="1" id="KW-0560">Oxidoreductase</keyword>
<dbReference type="InterPro" id="IPR016166">
    <property type="entry name" value="FAD-bd_PCMH"/>
</dbReference>
<sequence>MSGTTGVTSRRLMGWARTAPSVARVLSTPEPDEIAKAVVEAGERGVIARGLGRSYGDNAQNGGGLVVDMNALNRIHSMDSDTHVVDVDGGVNLDQLMRAALPLGLWVPVLPGTRQVTIGGAIACDIHGKNHHSAGSFGNHVRSMDLLLASGEIRTITPDGADADLFWATVGGNGLTGIILRARIAMTPTETAYFIADGDVTAGLDETVAFHSDGSENNYTYSSAWFDAISAPPKLGRAAISRGSLARLDQLPEKLQKNPLKFDAPQLLTFPDVFPNGLANKWTFGPIGELWYRKSGTYRGKVQNLTQFYHPLDMFGEWNRAYGSAGFGQYQFVVPTEAVDEFKAIIVDIQRSGHYSFLNVFKLFGPGNQAPLSFPIPGWNVCVDFPIKAGLNEFLNGLDKRVLEFGGRLYTAKDNRTTAEMFHAMYPRIDEWIAVRRRVDPDGVFASDMARRLELL</sequence>
<dbReference type="SUPFAM" id="SSF56176">
    <property type="entry name" value="FAD-binding/transporter-associated domain-like"/>
    <property type="match status" value="1"/>
</dbReference>
<organism evidence="3 4">
    <name type="scientific">[Mycobacterium] manitobense</name>
    <dbReference type="NCBI Taxonomy" id="190147"/>
    <lineage>
        <taxon>Bacteria</taxon>
        <taxon>Bacillati</taxon>
        <taxon>Actinomycetota</taxon>
        <taxon>Actinomycetes</taxon>
        <taxon>Mycobacteriales</taxon>
        <taxon>Mycobacteriaceae</taxon>
        <taxon>Mycolicibacterium</taxon>
    </lineage>
</organism>
<keyword evidence="4" id="KW-1185">Reference proteome</keyword>
<gene>
    <name evidence="3" type="ORF">H7I41_22675</name>
</gene>
<evidence type="ECO:0000259" key="2">
    <source>
        <dbReference type="PROSITE" id="PS51387"/>
    </source>
</evidence>
<accession>A0A9X2YQW9</accession>
<evidence type="ECO:0000313" key="4">
    <source>
        <dbReference type="Proteomes" id="UP001140293"/>
    </source>
</evidence>
<dbReference type="GO" id="GO:0003885">
    <property type="term" value="F:D-arabinono-1,4-lactone oxidase activity"/>
    <property type="evidence" value="ECO:0007669"/>
    <property type="project" value="InterPro"/>
</dbReference>